<evidence type="ECO:0000259" key="10">
    <source>
        <dbReference type="PROSITE" id="PS50928"/>
    </source>
</evidence>
<dbReference type="CDD" id="cd06261">
    <property type="entry name" value="TM_PBP2"/>
    <property type="match status" value="1"/>
</dbReference>
<feature type="transmembrane region" description="Helical" evidence="9">
    <location>
        <begin position="246"/>
        <end position="270"/>
    </location>
</feature>
<feature type="transmembrane region" description="Helical" evidence="9">
    <location>
        <begin position="144"/>
        <end position="167"/>
    </location>
</feature>
<dbReference type="InterPro" id="IPR000515">
    <property type="entry name" value="MetI-like"/>
</dbReference>
<evidence type="ECO:0000313" key="11">
    <source>
        <dbReference type="EMBL" id="MCQ8278184.1"/>
    </source>
</evidence>
<evidence type="ECO:0000256" key="4">
    <source>
        <dbReference type="ARBA" id="ARBA00022692"/>
    </source>
</evidence>
<dbReference type="EMBL" id="JAMSKV010000004">
    <property type="protein sequence ID" value="MCQ8278184.1"/>
    <property type="molecule type" value="Genomic_DNA"/>
</dbReference>
<dbReference type="InterPro" id="IPR005667">
    <property type="entry name" value="Sulph_transpt2"/>
</dbReference>
<gene>
    <name evidence="11" type="primary">cysT</name>
    <name evidence="11" type="ORF">NFI95_06950</name>
</gene>
<comment type="subunit">
    <text evidence="2">The complex is composed of two ATP-binding proteins (CysA), two transmembrane proteins (CysT and CysW) and a solute-binding protein (CysP).</text>
</comment>
<comment type="function">
    <text evidence="9">Part of the ABC transporter complex (TC 3.A.1.6.1) involved in sulfate/thiosulfate import.</text>
</comment>
<dbReference type="NCBIfam" id="TIGR00969">
    <property type="entry name" value="3a0106s02"/>
    <property type="match status" value="1"/>
</dbReference>
<evidence type="ECO:0000313" key="12">
    <source>
        <dbReference type="Proteomes" id="UP001524587"/>
    </source>
</evidence>
<keyword evidence="4 9" id="KW-0812">Transmembrane</keyword>
<feature type="domain" description="ABC transmembrane type-1" evidence="10">
    <location>
        <begin position="64"/>
        <end position="267"/>
    </location>
</feature>
<keyword evidence="3 9" id="KW-0813">Transport</keyword>
<comment type="subcellular location">
    <subcellularLocation>
        <location evidence="1">Cell membrane</location>
        <topology evidence="1">Multi-pass membrane protein</topology>
    </subcellularLocation>
</comment>
<evidence type="ECO:0000256" key="7">
    <source>
        <dbReference type="ARBA" id="ARBA00023136"/>
    </source>
</evidence>
<protein>
    <recommendedName>
        <fullName evidence="9">Sulfate transport system permease protein CysT</fullName>
    </recommendedName>
</protein>
<dbReference type="Proteomes" id="UP001524587">
    <property type="component" value="Unassembled WGS sequence"/>
</dbReference>
<sequence length="281" mass="29557">MRLPQRRPRTPSVIPGALPSFGITLFWVGLLVLLPMAALAARPWENGAGLMLRTLSSPRTLAALRLSFGCALVAAAATTLLGLLICWVLDRVRPPGWRLLDGLIDLPFALPTAVAGITLATLYAPTGLIGAPLARLGLPIAGTPLGIVLALMFVGLPFVVRTVLPVLRGLPFELEEVAATLGARPAQVAWRVIVPALLPALLTGFGLAFARGVGEYGSVIFIAGNRPMRSEIAPLLIVIRLSEDDYAGAAGIGLLMLLAASACLLAVTLLRRRLPALRGVR</sequence>
<evidence type="ECO:0000256" key="5">
    <source>
        <dbReference type="ARBA" id="ARBA00022989"/>
    </source>
</evidence>
<evidence type="ECO:0000256" key="9">
    <source>
        <dbReference type="RuleBase" id="RU366001"/>
    </source>
</evidence>
<organism evidence="11 12">
    <name type="scientific">Endosaccharibacter trunci</name>
    <dbReference type="NCBI Taxonomy" id="2812733"/>
    <lineage>
        <taxon>Bacteria</taxon>
        <taxon>Pseudomonadati</taxon>
        <taxon>Pseudomonadota</taxon>
        <taxon>Alphaproteobacteria</taxon>
        <taxon>Acetobacterales</taxon>
        <taxon>Acetobacteraceae</taxon>
        <taxon>Endosaccharibacter</taxon>
    </lineage>
</organism>
<keyword evidence="5 9" id="KW-1133">Transmembrane helix</keyword>
<comment type="similarity">
    <text evidence="9">Belongs to the binding-protein-dependent transport system permease family. CysTW subfamily.</text>
</comment>
<evidence type="ECO:0000256" key="6">
    <source>
        <dbReference type="ARBA" id="ARBA00023032"/>
    </source>
</evidence>
<comment type="caution">
    <text evidence="11">The sequence shown here is derived from an EMBL/GenBank/DDBJ whole genome shotgun (WGS) entry which is preliminary data.</text>
</comment>
<dbReference type="Pfam" id="PF00528">
    <property type="entry name" value="BPD_transp_1"/>
    <property type="match status" value="1"/>
</dbReference>
<dbReference type="Gene3D" id="1.10.3720.10">
    <property type="entry name" value="MetI-like"/>
    <property type="match status" value="1"/>
</dbReference>
<dbReference type="PANTHER" id="PTHR30406">
    <property type="entry name" value="SULFATE TRANSPORT SYSTEM PERMEASE PROTEIN"/>
    <property type="match status" value="1"/>
</dbReference>
<feature type="transmembrane region" description="Helical" evidence="9">
    <location>
        <begin position="61"/>
        <end position="90"/>
    </location>
</feature>
<proteinExistence type="inferred from homology"/>
<feature type="transmembrane region" description="Helical" evidence="9">
    <location>
        <begin position="21"/>
        <end position="41"/>
    </location>
</feature>
<keyword evidence="12" id="KW-1185">Reference proteome</keyword>
<evidence type="ECO:0000256" key="2">
    <source>
        <dbReference type="ARBA" id="ARBA00011779"/>
    </source>
</evidence>
<comment type="caution">
    <text evidence="9">Lacks conserved residue(s) required for the propagation of feature annotation.</text>
</comment>
<dbReference type="PANTHER" id="PTHR30406:SF8">
    <property type="entry name" value="SULFATE TRANSPORT SYSTEM PERMEASE PROTEIN CYST"/>
    <property type="match status" value="1"/>
</dbReference>
<accession>A0ABT1W5P4</accession>
<evidence type="ECO:0000256" key="3">
    <source>
        <dbReference type="ARBA" id="ARBA00022448"/>
    </source>
</evidence>
<keyword evidence="7 9" id="KW-0472">Membrane</keyword>
<comment type="function">
    <text evidence="8">Part of the ABC transporter complex CysAWTP (TC 3.A.1.6.1) involved in sulfate/thiosulfate import. Probably responsible for the translocation of the substrate across the membrane.</text>
</comment>
<evidence type="ECO:0000256" key="1">
    <source>
        <dbReference type="ARBA" id="ARBA00004651"/>
    </source>
</evidence>
<reference evidence="11 12" key="1">
    <citation type="submission" date="2022-06" db="EMBL/GenBank/DDBJ databases">
        <title>Endosaccharibacter gen. nov., sp. nov., endophytic bacteria isolated from sugarcane.</title>
        <authorList>
            <person name="Pitiwittayakul N."/>
            <person name="Yukphan P."/>
            <person name="Charoenyingcharoen P."/>
            <person name="Tanasupawat S."/>
        </authorList>
    </citation>
    <scope>NUCLEOTIDE SEQUENCE [LARGE SCALE GENOMIC DNA]</scope>
    <source>
        <strain evidence="11 12">KSS8</strain>
    </source>
</reference>
<dbReference type="InterPro" id="IPR011865">
    <property type="entry name" value="CysT_permease"/>
</dbReference>
<dbReference type="NCBIfam" id="TIGR02139">
    <property type="entry name" value="permease_CysT"/>
    <property type="match status" value="1"/>
</dbReference>
<feature type="transmembrane region" description="Helical" evidence="9">
    <location>
        <begin position="188"/>
        <end position="210"/>
    </location>
</feature>
<dbReference type="SUPFAM" id="SSF161098">
    <property type="entry name" value="MetI-like"/>
    <property type="match status" value="1"/>
</dbReference>
<evidence type="ECO:0000256" key="8">
    <source>
        <dbReference type="ARBA" id="ARBA00025323"/>
    </source>
</evidence>
<dbReference type="InterPro" id="IPR035906">
    <property type="entry name" value="MetI-like_sf"/>
</dbReference>
<keyword evidence="6 9" id="KW-0764">Sulfate transport</keyword>
<dbReference type="RefSeq" id="WP_422863644.1">
    <property type="nucleotide sequence ID" value="NZ_JAMSKV010000004.1"/>
</dbReference>
<dbReference type="PROSITE" id="PS50928">
    <property type="entry name" value="ABC_TM1"/>
    <property type="match status" value="1"/>
</dbReference>
<name>A0ABT1W5P4_9PROT</name>
<feature type="transmembrane region" description="Helical" evidence="9">
    <location>
        <begin position="102"/>
        <end position="124"/>
    </location>
</feature>